<name>A0A7U7G9Q6_9GAMM</name>
<evidence type="ECO:0000313" key="2">
    <source>
        <dbReference type="Proteomes" id="UP000019184"/>
    </source>
</evidence>
<dbReference type="Gene3D" id="3.10.420.10">
    <property type="entry name" value="SecB-like"/>
    <property type="match status" value="1"/>
</dbReference>
<dbReference type="AlphaFoldDB" id="A0A7U7G9Q6"/>
<keyword evidence="2" id="KW-1185">Reference proteome</keyword>
<dbReference type="OrthoDB" id="7063707at2"/>
<organism evidence="1 2">
    <name type="scientific">Candidatus Contendobacter odensis Run_B_J11</name>
    <dbReference type="NCBI Taxonomy" id="1400861"/>
    <lineage>
        <taxon>Bacteria</taxon>
        <taxon>Pseudomonadati</taxon>
        <taxon>Pseudomonadota</taxon>
        <taxon>Gammaproteobacteria</taxon>
        <taxon>Candidatus Competibacteraceae</taxon>
        <taxon>Candidatus Contendibacter</taxon>
    </lineage>
</organism>
<evidence type="ECO:0000313" key="1">
    <source>
        <dbReference type="EMBL" id="CDH43791.1"/>
    </source>
</evidence>
<sequence>MDHYPWQLENYFFTHQEVRANPDHDPDGNRRGSCISPLLNKTEIEGRPNAVGLEVSITLDESQSNNPPYFFTVTAFGVLVTDLEITDQLRDQAVVLGVDLLIGAIRERVATLTSRAPWGAFVLGPIPPGRLNVPPAHSDG</sequence>
<protein>
    <submittedName>
        <fullName evidence="1">Uncharacterized protein</fullName>
    </submittedName>
</protein>
<dbReference type="InterPro" id="IPR035958">
    <property type="entry name" value="SecB-like_sf"/>
</dbReference>
<dbReference type="RefSeq" id="WP_034430853.1">
    <property type="nucleotide sequence ID" value="NZ_CBTK010000038.1"/>
</dbReference>
<reference evidence="1 2" key="1">
    <citation type="journal article" date="2014" name="ISME J.">
        <title>Candidatus Competibacter-lineage genomes retrieved from metagenomes reveal functional metabolic diversity.</title>
        <authorList>
            <person name="McIlroy S.J."/>
            <person name="Albertsen M."/>
            <person name="Andresen E.K."/>
            <person name="Saunders A.M."/>
            <person name="Kristiansen R."/>
            <person name="Stokholm-Bjerregaard M."/>
            <person name="Nielsen K.L."/>
            <person name="Nielsen P.H."/>
        </authorList>
    </citation>
    <scope>NUCLEOTIDE SEQUENCE [LARGE SCALE GENOMIC DNA]</scope>
    <source>
        <strain evidence="1 2">Run_B_J11</strain>
    </source>
</reference>
<proteinExistence type="predicted"/>
<dbReference type="EMBL" id="CBTK010000038">
    <property type="protein sequence ID" value="CDH43791.1"/>
    <property type="molecule type" value="Genomic_DNA"/>
</dbReference>
<accession>A0A7U7G9Q6</accession>
<dbReference type="Proteomes" id="UP000019184">
    <property type="component" value="Unassembled WGS sequence"/>
</dbReference>
<comment type="caution">
    <text evidence="1">The sequence shown here is derived from an EMBL/GenBank/DDBJ whole genome shotgun (WGS) entry which is preliminary data.</text>
</comment>
<gene>
    <name evidence="1" type="ORF">BN874_1320009</name>
</gene>